<gene>
    <name evidence="2" type="ORF">BJ085DRAFT_33325</name>
</gene>
<dbReference type="EMBL" id="ML003099">
    <property type="protein sequence ID" value="RKP34709.1"/>
    <property type="molecule type" value="Genomic_DNA"/>
</dbReference>
<feature type="region of interest" description="Disordered" evidence="1">
    <location>
        <begin position="233"/>
        <end position="254"/>
    </location>
</feature>
<evidence type="ECO:0000256" key="1">
    <source>
        <dbReference type="SAM" id="MobiDB-lite"/>
    </source>
</evidence>
<feature type="region of interest" description="Disordered" evidence="1">
    <location>
        <begin position="268"/>
        <end position="287"/>
    </location>
</feature>
<accession>A0A4V1J488</accession>
<protein>
    <submittedName>
        <fullName evidence="2">Uncharacterized protein</fullName>
    </submittedName>
</protein>
<name>A0A4V1J488_9FUNG</name>
<reference evidence="3" key="1">
    <citation type="journal article" date="2018" name="Nat. Microbiol.">
        <title>Leveraging single-cell genomics to expand the fungal tree of life.</title>
        <authorList>
            <person name="Ahrendt S.R."/>
            <person name="Quandt C.A."/>
            <person name="Ciobanu D."/>
            <person name="Clum A."/>
            <person name="Salamov A."/>
            <person name="Andreopoulos B."/>
            <person name="Cheng J.F."/>
            <person name="Woyke T."/>
            <person name="Pelin A."/>
            <person name="Henrissat B."/>
            <person name="Reynolds N.K."/>
            <person name="Benny G.L."/>
            <person name="Smith M.E."/>
            <person name="James T.Y."/>
            <person name="Grigoriev I.V."/>
        </authorList>
    </citation>
    <scope>NUCLEOTIDE SEQUENCE [LARGE SCALE GENOMIC DNA]</scope>
    <source>
        <strain evidence="3">RSA 468</strain>
    </source>
</reference>
<feature type="compositionally biased region" description="Polar residues" evidence="1">
    <location>
        <begin position="45"/>
        <end position="57"/>
    </location>
</feature>
<evidence type="ECO:0000313" key="2">
    <source>
        <dbReference type="EMBL" id="RKP34709.1"/>
    </source>
</evidence>
<feature type="compositionally biased region" description="Polar residues" evidence="1">
    <location>
        <begin position="118"/>
        <end position="131"/>
    </location>
</feature>
<dbReference type="AlphaFoldDB" id="A0A4V1J488"/>
<organism evidence="2 3">
    <name type="scientific">Dimargaris cristalligena</name>
    <dbReference type="NCBI Taxonomy" id="215637"/>
    <lineage>
        <taxon>Eukaryota</taxon>
        <taxon>Fungi</taxon>
        <taxon>Fungi incertae sedis</taxon>
        <taxon>Zoopagomycota</taxon>
        <taxon>Kickxellomycotina</taxon>
        <taxon>Dimargaritomycetes</taxon>
        <taxon>Dimargaritales</taxon>
        <taxon>Dimargaritaceae</taxon>
        <taxon>Dimargaris</taxon>
    </lineage>
</organism>
<feature type="compositionally biased region" description="Acidic residues" evidence="1">
    <location>
        <begin position="203"/>
        <end position="218"/>
    </location>
</feature>
<feature type="compositionally biased region" description="Acidic residues" evidence="1">
    <location>
        <begin position="132"/>
        <end position="149"/>
    </location>
</feature>
<feature type="compositionally biased region" description="Polar residues" evidence="1">
    <location>
        <begin position="278"/>
        <end position="287"/>
    </location>
</feature>
<feature type="compositionally biased region" description="Basic and acidic residues" evidence="1">
    <location>
        <begin position="58"/>
        <end position="68"/>
    </location>
</feature>
<sequence>MSLANTFTGMDSGSGFRQAGSYHNYESPESKLGATAQFPIVSESNWGSIHPDSTINEDGSKKFTKYSDIDEDLNDDFDPTMDQGEGSDHQNWLKYQERMNSGDGISWGNKGRAAGQQLGDNPRSQYQLNSNFDDESSWDERDNEYDSDANFDPTLEGDDKLDSPDWQAYLRRKNTEAGRSWDNEDLEKNEGLDDKPWSRSQFDADDYEDDYDPALEGSDELVDFGFTDYASQDYNDSWDDEDYDSALTNEQDGQFLDDPKYQTMIKNVRDNWVPPTPRSSDSSTEQY</sequence>
<feature type="region of interest" description="Disordered" evidence="1">
    <location>
        <begin position="45"/>
        <end position="218"/>
    </location>
</feature>
<feature type="compositionally biased region" description="Acidic residues" evidence="1">
    <location>
        <begin position="69"/>
        <end position="79"/>
    </location>
</feature>
<feature type="compositionally biased region" description="Basic and acidic residues" evidence="1">
    <location>
        <begin position="173"/>
        <end position="197"/>
    </location>
</feature>
<feature type="region of interest" description="Disordered" evidence="1">
    <location>
        <begin position="1"/>
        <end position="29"/>
    </location>
</feature>
<proteinExistence type="predicted"/>
<evidence type="ECO:0000313" key="3">
    <source>
        <dbReference type="Proteomes" id="UP000268162"/>
    </source>
</evidence>
<keyword evidence="3" id="KW-1185">Reference proteome</keyword>
<dbReference type="Proteomes" id="UP000268162">
    <property type="component" value="Unassembled WGS sequence"/>
</dbReference>
<feature type="compositionally biased region" description="Polar residues" evidence="1">
    <location>
        <begin position="1"/>
        <end position="11"/>
    </location>
</feature>